<proteinExistence type="inferred from homology"/>
<evidence type="ECO:0000313" key="11">
    <source>
        <dbReference type="Proteomes" id="UP000290253"/>
    </source>
</evidence>
<evidence type="ECO:0000259" key="8">
    <source>
        <dbReference type="Pfam" id="PF02687"/>
    </source>
</evidence>
<sequence>MFLQDVKYALRQLRSSWGFAALAVITLALGIGANTAMFTVVENVLLRPLPYPGAGRMVFIAPAGESRIGAISYLNYRDIRDQSQTLETVAGYSEDVAVIEGKEGGVSVTAPHLTTNALTMAGAQPLLGRIFTEAEGRSNGPQAVILSEALWRQNFSADPRIIGQTIRVSGVPHTVVGVMPASFRFPETIGDDLTKGIWLPLQPSDEMLKDRGYNFFNVVAMMRPGVSLTAATQEIRGIAMRIRRQNGKDAAHVDFRVSSYQDTVTGNVRPVLWALEGALGLVLLIACANVANLLLARCLGRRQEFAVRAALGASRWRLVRQLLAEGLALSILGCSFGLMLAWAALASLNKLPSGTIPRANSIGIHWTVILALGAIATLTTVLSSLLPAVIVSRTDPQPALQASSRGLGSRSVSGKLSGWLVAGEVALSAVLLVGTGLLFHTLWNLEHTHLGYDTEHITRFTVMPADAAGFSALAVSTDTANAPASVADTIYQPALERIRQLPGVAGAALATTPPLSGGDLSSSFDIVGHPTQDNNKRETRLSAASEDYARAQGTPLLRGRMIAASDTASTLPVVVVNEELVKQYFHGFDPIGQQLSFGGKDTGMVKPYTIVGILANEADHGPGSDPQPFALIPYRQIPTTSLFYPALLKTFVIFTVKTRGDIAIAPEMRAVFKEIAPGYALDNFQTMQEALDQNTFSQRLGLYLTASFAGLAVVMVIAGLYGVLAQLVSYRRREIGIRMALGATRQSIAQMILRQAGILIVAGLAAGLALSMLAGRLVKSYLYEIKTLDPGTYIGVIVALLMIGTIASLLPARSASSIEPMEALRED</sequence>
<feature type="domain" description="ABC3 transporter permease C-terminal" evidence="8">
    <location>
        <begin position="279"/>
        <end position="396"/>
    </location>
</feature>
<evidence type="ECO:0000256" key="3">
    <source>
        <dbReference type="ARBA" id="ARBA00022692"/>
    </source>
</evidence>
<dbReference type="GO" id="GO:0005886">
    <property type="term" value="C:plasma membrane"/>
    <property type="evidence" value="ECO:0007669"/>
    <property type="project" value="UniProtKB-SubCell"/>
</dbReference>
<dbReference type="InterPro" id="IPR003838">
    <property type="entry name" value="ABC3_permease_C"/>
</dbReference>
<accession>A0A4V1NVY6</accession>
<evidence type="ECO:0000313" key="10">
    <source>
        <dbReference type="EMBL" id="RXS97552.1"/>
    </source>
</evidence>
<comment type="subcellular location">
    <subcellularLocation>
        <location evidence="1">Cell membrane</location>
        <topology evidence="1">Multi-pass membrane protein</topology>
    </subcellularLocation>
</comment>
<keyword evidence="4 7" id="KW-1133">Transmembrane helix</keyword>
<feature type="transmembrane region" description="Helical" evidence="7">
    <location>
        <begin position="322"/>
        <end position="344"/>
    </location>
</feature>
<dbReference type="InterPro" id="IPR017800">
    <property type="entry name" value="ADOP"/>
</dbReference>
<dbReference type="PANTHER" id="PTHR30572:SF4">
    <property type="entry name" value="ABC TRANSPORTER PERMEASE YTRF"/>
    <property type="match status" value="1"/>
</dbReference>
<feature type="domain" description="ABC3 transporter permease C-terminal" evidence="8">
    <location>
        <begin position="707"/>
        <end position="820"/>
    </location>
</feature>
<comment type="similarity">
    <text evidence="6">Belongs to the ABC-4 integral membrane protein family.</text>
</comment>
<feature type="transmembrane region" description="Helical" evidence="7">
    <location>
        <begin position="364"/>
        <end position="391"/>
    </location>
</feature>
<gene>
    <name evidence="10" type="ORF">ESZ00_06590</name>
</gene>
<feature type="transmembrane region" description="Helical" evidence="7">
    <location>
        <begin position="793"/>
        <end position="812"/>
    </location>
</feature>
<evidence type="ECO:0000256" key="2">
    <source>
        <dbReference type="ARBA" id="ARBA00022475"/>
    </source>
</evidence>
<dbReference type="AlphaFoldDB" id="A0A4V1NVY6"/>
<keyword evidence="11" id="KW-1185">Reference proteome</keyword>
<feature type="transmembrane region" description="Helical" evidence="7">
    <location>
        <begin position="751"/>
        <end position="773"/>
    </location>
</feature>
<dbReference type="Proteomes" id="UP000290253">
    <property type="component" value="Unassembled WGS sequence"/>
</dbReference>
<evidence type="ECO:0000256" key="5">
    <source>
        <dbReference type="ARBA" id="ARBA00023136"/>
    </source>
</evidence>
<keyword evidence="5 7" id="KW-0472">Membrane</keyword>
<dbReference type="InterPro" id="IPR025857">
    <property type="entry name" value="MacB_PCD"/>
</dbReference>
<dbReference type="OrthoDB" id="101299at2"/>
<dbReference type="EMBL" id="SDMK01000001">
    <property type="protein sequence ID" value="RXS97552.1"/>
    <property type="molecule type" value="Genomic_DNA"/>
</dbReference>
<feature type="domain" description="MacB-like periplasmic core" evidence="9">
    <location>
        <begin position="21"/>
        <end position="237"/>
    </location>
</feature>
<reference evidence="10 11" key="1">
    <citation type="journal article" date="2016" name="Int. J. Syst. Evol. Microbiol.">
        <title>Acidipila dinghuensis sp. nov., an acidobacterium isolated from forest soil.</title>
        <authorList>
            <person name="Jiang Y.W."/>
            <person name="Wang J."/>
            <person name="Chen M.H."/>
            <person name="Lv Y.Y."/>
            <person name="Qiu L.H."/>
        </authorList>
    </citation>
    <scope>NUCLEOTIDE SEQUENCE [LARGE SCALE GENOMIC DNA]</scope>
    <source>
        <strain evidence="10 11">DHOF10</strain>
    </source>
</reference>
<dbReference type="Pfam" id="PF12704">
    <property type="entry name" value="MacB_PCD"/>
    <property type="match status" value="2"/>
</dbReference>
<dbReference type="GO" id="GO:0022857">
    <property type="term" value="F:transmembrane transporter activity"/>
    <property type="evidence" value="ECO:0007669"/>
    <property type="project" value="TreeGrafter"/>
</dbReference>
<dbReference type="RefSeq" id="WP_129207331.1">
    <property type="nucleotide sequence ID" value="NZ_BMGU01000001.1"/>
</dbReference>
<dbReference type="Pfam" id="PF02687">
    <property type="entry name" value="FtsX"/>
    <property type="match status" value="2"/>
</dbReference>
<keyword evidence="3 7" id="KW-0812">Transmembrane</keyword>
<keyword evidence="2" id="KW-1003">Cell membrane</keyword>
<evidence type="ECO:0000256" key="4">
    <source>
        <dbReference type="ARBA" id="ARBA00022989"/>
    </source>
</evidence>
<evidence type="ECO:0000256" key="6">
    <source>
        <dbReference type="ARBA" id="ARBA00038076"/>
    </source>
</evidence>
<evidence type="ECO:0000256" key="1">
    <source>
        <dbReference type="ARBA" id="ARBA00004651"/>
    </source>
</evidence>
<organism evidence="10 11">
    <name type="scientific">Silvibacterium dinghuense</name>
    <dbReference type="NCBI Taxonomy" id="1560006"/>
    <lineage>
        <taxon>Bacteria</taxon>
        <taxon>Pseudomonadati</taxon>
        <taxon>Acidobacteriota</taxon>
        <taxon>Terriglobia</taxon>
        <taxon>Terriglobales</taxon>
        <taxon>Acidobacteriaceae</taxon>
        <taxon>Silvibacterium</taxon>
    </lineage>
</organism>
<feature type="transmembrane region" description="Helical" evidence="7">
    <location>
        <begin position="700"/>
        <end position="730"/>
    </location>
</feature>
<feature type="transmembrane region" description="Helical" evidence="7">
    <location>
        <begin position="271"/>
        <end position="295"/>
    </location>
</feature>
<evidence type="ECO:0000256" key="7">
    <source>
        <dbReference type="SAM" id="Phobius"/>
    </source>
</evidence>
<protein>
    <submittedName>
        <fullName evidence="10">ABC transporter permease</fullName>
    </submittedName>
</protein>
<comment type="caution">
    <text evidence="10">The sequence shown here is derived from an EMBL/GenBank/DDBJ whole genome shotgun (WGS) entry which is preliminary data.</text>
</comment>
<dbReference type="PANTHER" id="PTHR30572">
    <property type="entry name" value="MEMBRANE COMPONENT OF TRANSPORTER-RELATED"/>
    <property type="match status" value="1"/>
</dbReference>
<feature type="transmembrane region" description="Helical" evidence="7">
    <location>
        <begin position="20"/>
        <end position="41"/>
    </location>
</feature>
<dbReference type="NCBIfam" id="TIGR03434">
    <property type="entry name" value="ADOP"/>
    <property type="match status" value="1"/>
</dbReference>
<name>A0A4V1NVY6_9BACT</name>
<feature type="domain" description="MacB-like periplasmic core" evidence="9">
    <location>
        <begin position="488"/>
        <end position="639"/>
    </location>
</feature>
<dbReference type="InterPro" id="IPR050250">
    <property type="entry name" value="Macrolide_Exporter_MacB"/>
</dbReference>
<feature type="transmembrane region" description="Helical" evidence="7">
    <location>
        <begin position="419"/>
        <end position="443"/>
    </location>
</feature>
<evidence type="ECO:0000259" key="9">
    <source>
        <dbReference type="Pfam" id="PF12704"/>
    </source>
</evidence>